<keyword evidence="5" id="KW-0560">Oxidoreductase</keyword>
<name>A0A1S1Q7Q0_9ACTN</name>
<protein>
    <submittedName>
        <fullName evidence="8">Alcohol dehydrogenase</fullName>
    </submittedName>
</protein>
<dbReference type="RefSeq" id="WP_071090617.1">
    <property type="nucleotide sequence ID" value="NZ_MBLM01000163.1"/>
</dbReference>
<comment type="caution">
    <text evidence="8">The sequence shown here is derived from an EMBL/GenBank/DDBJ whole genome shotgun (WGS) entry which is preliminary data.</text>
</comment>
<dbReference type="OrthoDB" id="9797931at2"/>
<sequence>MKAVRSRAGAVGVVDVDEPPGTGELLTISSASICSSDLLYIRLGCERVVGHELAGVRADGTAAIVEAIMGCMECELCRSGRYNLCSVHRQRALGSTADGGMAEQFRAPAEHLVALPEGLDVRDAALVEPASVAWHAVRIAGTGPASRVAVVGTGALGLMAVAGARAQGAPEVAVEARHPHQAEAAERLGATVGPTGLYDVVVEAAGSESGLDRAIDLVAPGGTVVCIGVRLGRVEVDWGTLFHREARLIPSMGYGVHDDRREMESAAAMLAANPEIARTLITHRFPLEDAAEAFRVAADRAAGALRVVVEP</sequence>
<dbReference type="InterPro" id="IPR011032">
    <property type="entry name" value="GroES-like_sf"/>
</dbReference>
<reference evidence="9" key="1">
    <citation type="submission" date="2016-07" db="EMBL/GenBank/DDBJ databases">
        <title>Sequence Frankia sp. strain CcI1.17.</title>
        <authorList>
            <person name="Ghodhbane-Gtari F."/>
            <person name="Swanson E."/>
            <person name="Gueddou A."/>
            <person name="Morris K."/>
            <person name="Hezbri K."/>
            <person name="Ktari A."/>
            <person name="Nouioui I."/>
            <person name="Abebe-Akele F."/>
            <person name="Simpson S."/>
            <person name="Thomas K."/>
            <person name="Gtari M."/>
            <person name="Tisa L.S."/>
            <person name="Hurst S."/>
        </authorList>
    </citation>
    <scope>NUCLEOTIDE SEQUENCE [LARGE SCALE GENOMIC DNA]</scope>
    <source>
        <strain evidence="9">Cc1.17</strain>
    </source>
</reference>
<accession>A0A1S1Q7Q0</accession>
<dbReference type="SUPFAM" id="SSF50129">
    <property type="entry name" value="GroES-like"/>
    <property type="match status" value="1"/>
</dbReference>
<feature type="domain" description="Alcohol dehydrogenase-like N-terminal" evidence="7">
    <location>
        <begin position="25"/>
        <end position="117"/>
    </location>
</feature>
<comment type="similarity">
    <text evidence="2">Belongs to the zinc-containing alcohol dehydrogenase family.</text>
</comment>
<dbReference type="GO" id="GO:0016491">
    <property type="term" value="F:oxidoreductase activity"/>
    <property type="evidence" value="ECO:0007669"/>
    <property type="project" value="UniProtKB-KW"/>
</dbReference>
<evidence type="ECO:0000256" key="2">
    <source>
        <dbReference type="ARBA" id="ARBA00008072"/>
    </source>
</evidence>
<dbReference type="AlphaFoldDB" id="A0A1S1Q7Q0"/>
<dbReference type="SUPFAM" id="SSF51735">
    <property type="entry name" value="NAD(P)-binding Rossmann-fold domains"/>
    <property type="match status" value="1"/>
</dbReference>
<keyword evidence="3" id="KW-0479">Metal-binding</keyword>
<evidence type="ECO:0000313" key="9">
    <source>
        <dbReference type="Proteomes" id="UP000179627"/>
    </source>
</evidence>
<keyword evidence="9" id="KW-1185">Reference proteome</keyword>
<proteinExistence type="inferred from homology"/>
<evidence type="ECO:0000256" key="4">
    <source>
        <dbReference type="ARBA" id="ARBA00022833"/>
    </source>
</evidence>
<dbReference type="Gene3D" id="3.40.50.720">
    <property type="entry name" value="NAD(P)-binding Rossmann-like Domain"/>
    <property type="match status" value="1"/>
</dbReference>
<dbReference type="InterPro" id="IPR013154">
    <property type="entry name" value="ADH-like_N"/>
</dbReference>
<dbReference type="InterPro" id="IPR013149">
    <property type="entry name" value="ADH-like_C"/>
</dbReference>
<evidence type="ECO:0000259" key="7">
    <source>
        <dbReference type="Pfam" id="PF08240"/>
    </source>
</evidence>
<keyword evidence="4" id="KW-0862">Zinc</keyword>
<dbReference type="Pfam" id="PF00107">
    <property type="entry name" value="ADH_zinc_N"/>
    <property type="match status" value="1"/>
</dbReference>
<dbReference type="Pfam" id="PF08240">
    <property type="entry name" value="ADH_N"/>
    <property type="match status" value="1"/>
</dbReference>
<evidence type="ECO:0000256" key="1">
    <source>
        <dbReference type="ARBA" id="ARBA00001947"/>
    </source>
</evidence>
<dbReference type="Gene3D" id="3.90.180.10">
    <property type="entry name" value="Medium-chain alcohol dehydrogenases, catalytic domain"/>
    <property type="match status" value="1"/>
</dbReference>
<dbReference type="PANTHER" id="PTHR43161">
    <property type="entry name" value="SORBITOL DEHYDROGENASE"/>
    <property type="match status" value="1"/>
</dbReference>
<dbReference type="Proteomes" id="UP000179627">
    <property type="component" value="Unassembled WGS sequence"/>
</dbReference>
<feature type="domain" description="Alcohol dehydrogenase-like C-terminal" evidence="6">
    <location>
        <begin position="155"/>
        <end position="265"/>
    </location>
</feature>
<evidence type="ECO:0000259" key="6">
    <source>
        <dbReference type="Pfam" id="PF00107"/>
    </source>
</evidence>
<organism evidence="8 9">
    <name type="scientific">Parafrankia colletiae</name>
    <dbReference type="NCBI Taxonomy" id="573497"/>
    <lineage>
        <taxon>Bacteria</taxon>
        <taxon>Bacillati</taxon>
        <taxon>Actinomycetota</taxon>
        <taxon>Actinomycetes</taxon>
        <taxon>Frankiales</taxon>
        <taxon>Frankiaceae</taxon>
        <taxon>Parafrankia</taxon>
    </lineage>
</organism>
<evidence type="ECO:0000256" key="3">
    <source>
        <dbReference type="ARBA" id="ARBA00022723"/>
    </source>
</evidence>
<evidence type="ECO:0000256" key="5">
    <source>
        <dbReference type="ARBA" id="ARBA00023002"/>
    </source>
</evidence>
<dbReference type="InterPro" id="IPR036291">
    <property type="entry name" value="NAD(P)-bd_dom_sf"/>
</dbReference>
<evidence type="ECO:0000313" key="8">
    <source>
        <dbReference type="EMBL" id="OHV29215.1"/>
    </source>
</evidence>
<dbReference type="PANTHER" id="PTHR43161:SF9">
    <property type="entry name" value="SORBITOL DEHYDROGENASE"/>
    <property type="match status" value="1"/>
</dbReference>
<dbReference type="GO" id="GO:0046872">
    <property type="term" value="F:metal ion binding"/>
    <property type="evidence" value="ECO:0007669"/>
    <property type="project" value="UniProtKB-KW"/>
</dbReference>
<gene>
    <name evidence="8" type="ORF">CC117_07445</name>
</gene>
<dbReference type="EMBL" id="MBLM01000163">
    <property type="protein sequence ID" value="OHV29215.1"/>
    <property type="molecule type" value="Genomic_DNA"/>
</dbReference>
<comment type="cofactor">
    <cofactor evidence="1">
        <name>Zn(2+)</name>
        <dbReference type="ChEBI" id="CHEBI:29105"/>
    </cofactor>
</comment>